<reference evidence="1" key="1">
    <citation type="submission" date="2014-09" db="EMBL/GenBank/DDBJ databases">
        <authorList>
            <person name="Magalhaes I.L.F."/>
            <person name="Oliveira U."/>
            <person name="Santos F.R."/>
            <person name="Vidigal T.H.D.A."/>
            <person name="Brescovit A.D."/>
            <person name="Santos A.J."/>
        </authorList>
    </citation>
    <scope>NUCLEOTIDE SEQUENCE</scope>
    <source>
        <tissue evidence="1">Shoot tissue taken approximately 20 cm above the soil surface</tissue>
    </source>
</reference>
<dbReference type="AlphaFoldDB" id="A0A0A9GP31"/>
<sequence length="23" mass="2816">MVFHYSYVTMEMRIKDTVCIADY</sequence>
<dbReference type="EMBL" id="GBRH01175463">
    <property type="protein sequence ID" value="JAE22433.1"/>
    <property type="molecule type" value="Transcribed_RNA"/>
</dbReference>
<name>A0A0A9GP31_ARUDO</name>
<protein>
    <submittedName>
        <fullName evidence="1">Aap1</fullName>
    </submittedName>
</protein>
<accession>A0A0A9GP31</accession>
<organism evidence="1">
    <name type="scientific">Arundo donax</name>
    <name type="common">Giant reed</name>
    <name type="synonym">Donax arundinaceus</name>
    <dbReference type="NCBI Taxonomy" id="35708"/>
    <lineage>
        <taxon>Eukaryota</taxon>
        <taxon>Viridiplantae</taxon>
        <taxon>Streptophyta</taxon>
        <taxon>Embryophyta</taxon>
        <taxon>Tracheophyta</taxon>
        <taxon>Spermatophyta</taxon>
        <taxon>Magnoliopsida</taxon>
        <taxon>Liliopsida</taxon>
        <taxon>Poales</taxon>
        <taxon>Poaceae</taxon>
        <taxon>PACMAD clade</taxon>
        <taxon>Arundinoideae</taxon>
        <taxon>Arundineae</taxon>
        <taxon>Arundo</taxon>
    </lineage>
</organism>
<evidence type="ECO:0000313" key="1">
    <source>
        <dbReference type="EMBL" id="JAE22433.1"/>
    </source>
</evidence>
<proteinExistence type="predicted"/>
<reference evidence="1" key="2">
    <citation type="journal article" date="2015" name="Data Brief">
        <title>Shoot transcriptome of the giant reed, Arundo donax.</title>
        <authorList>
            <person name="Barrero R.A."/>
            <person name="Guerrero F.D."/>
            <person name="Moolhuijzen P."/>
            <person name="Goolsby J.A."/>
            <person name="Tidwell J."/>
            <person name="Bellgard S.E."/>
            <person name="Bellgard M.I."/>
        </authorList>
    </citation>
    <scope>NUCLEOTIDE SEQUENCE</scope>
    <source>
        <tissue evidence="1">Shoot tissue taken approximately 20 cm above the soil surface</tissue>
    </source>
</reference>